<keyword evidence="2" id="KW-1185">Reference proteome</keyword>
<proteinExistence type="predicted"/>
<gene>
    <name evidence="1" type="ORF">HPB49_022280</name>
</gene>
<protein>
    <submittedName>
        <fullName evidence="1">Uncharacterized protein</fullName>
    </submittedName>
</protein>
<evidence type="ECO:0000313" key="1">
    <source>
        <dbReference type="EMBL" id="KAH7938298.1"/>
    </source>
</evidence>
<sequence length="553" mass="61124">MAAPDEMAPSHLSKRTLDLGRVSPERLRQRASSVPHHAEDRLGPLLSSPMRQTVLEHSPAMAQADDAMDFYLGALGAGPYQNAFMFFGIVAMFTQELHYFLPEVVAVRPKFWCSGANASLGKQDPCLEPGTNESCTSWEFNVPDRKVSIVSEWDLVCDRAWWTERSTVTYTLGAIVGIILAATLSDRLGRRTSLLICLLAMSAAGLSLSTASSPYFYTVLRFCVAVCVTPIAVISTVLVSEVVTPRDLAVYVMTLQLGNSGASMALGWLNRTAGSWRYVTVIAMVPILLLFFQFGSTSESPRWLVRTRDYNRAQRILLGAARKNGVEPIRALNFWTKARGRLENLVIHFIAEGTEGGKTMWRADDAVSLYVDQEEITLPKKKPSPMYCLVWVTWRWTTIILLTTWFTLGYVYYAVVLSYIRMTYMIFNFDVRGALGPPTLVLAYLLAETLGRRPSVAMALATTGITAVLTFFFAKFDDLMTVLALVCMSAINVAAAQLPLLTLEQYPSALRAPSYCSAMLAGQLGALAAPFVRRQASQDDKSLGEVPRHHVPP</sequence>
<comment type="caution">
    <text evidence="1">The sequence shown here is derived from an EMBL/GenBank/DDBJ whole genome shotgun (WGS) entry which is preliminary data.</text>
</comment>
<evidence type="ECO:0000313" key="2">
    <source>
        <dbReference type="Proteomes" id="UP000821865"/>
    </source>
</evidence>
<accession>A0ACB8CBK4</accession>
<reference evidence="1" key="1">
    <citation type="submission" date="2020-05" db="EMBL/GenBank/DDBJ databases">
        <title>Large-scale comparative analyses of tick genomes elucidate their genetic diversity and vector capacities.</title>
        <authorList>
            <person name="Jia N."/>
            <person name="Wang J."/>
            <person name="Shi W."/>
            <person name="Du L."/>
            <person name="Sun Y."/>
            <person name="Zhan W."/>
            <person name="Jiang J."/>
            <person name="Wang Q."/>
            <person name="Zhang B."/>
            <person name="Ji P."/>
            <person name="Sakyi L.B."/>
            <person name="Cui X."/>
            <person name="Yuan T."/>
            <person name="Jiang B."/>
            <person name="Yang W."/>
            <person name="Lam T.T.-Y."/>
            <person name="Chang Q."/>
            <person name="Ding S."/>
            <person name="Wang X."/>
            <person name="Zhu J."/>
            <person name="Ruan X."/>
            <person name="Zhao L."/>
            <person name="Wei J."/>
            <person name="Que T."/>
            <person name="Du C."/>
            <person name="Cheng J."/>
            <person name="Dai P."/>
            <person name="Han X."/>
            <person name="Huang E."/>
            <person name="Gao Y."/>
            <person name="Liu J."/>
            <person name="Shao H."/>
            <person name="Ye R."/>
            <person name="Li L."/>
            <person name="Wei W."/>
            <person name="Wang X."/>
            <person name="Wang C."/>
            <person name="Yang T."/>
            <person name="Huo Q."/>
            <person name="Li W."/>
            <person name="Guo W."/>
            <person name="Chen H."/>
            <person name="Zhou L."/>
            <person name="Ni X."/>
            <person name="Tian J."/>
            <person name="Zhou Y."/>
            <person name="Sheng Y."/>
            <person name="Liu T."/>
            <person name="Pan Y."/>
            <person name="Xia L."/>
            <person name="Li J."/>
            <person name="Zhao F."/>
            <person name="Cao W."/>
        </authorList>
    </citation>
    <scope>NUCLEOTIDE SEQUENCE</scope>
    <source>
        <strain evidence="1">Dsil-2018</strain>
    </source>
</reference>
<organism evidence="1 2">
    <name type="scientific">Dermacentor silvarum</name>
    <name type="common">Tick</name>
    <dbReference type="NCBI Taxonomy" id="543639"/>
    <lineage>
        <taxon>Eukaryota</taxon>
        <taxon>Metazoa</taxon>
        <taxon>Ecdysozoa</taxon>
        <taxon>Arthropoda</taxon>
        <taxon>Chelicerata</taxon>
        <taxon>Arachnida</taxon>
        <taxon>Acari</taxon>
        <taxon>Parasitiformes</taxon>
        <taxon>Ixodida</taxon>
        <taxon>Ixodoidea</taxon>
        <taxon>Ixodidae</taxon>
        <taxon>Rhipicephalinae</taxon>
        <taxon>Dermacentor</taxon>
    </lineage>
</organism>
<name>A0ACB8CBK4_DERSI</name>
<dbReference type="EMBL" id="CM023477">
    <property type="protein sequence ID" value="KAH7938298.1"/>
    <property type="molecule type" value="Genomic_DNA"/>
</dbReference>
<dbReference type="Proteomes" id="UP000821865">
    <property type="component" value="Chromosome 8"/>
</dbReference>